<dbReference type="SUPFAM" id="SSF55060">
    <property type="entry name" value="GHMP Kinase, C-terminal domain"/>
    <property type="match status" value="1"/>
</dbReference>
<name>A0A196S9T3_BLAHN</name>
<evidence type="ECO:0000313" key="7">
    <source>
        <dbReference type="EMBL" id="OAO12857.1"/>
    </source>
</evidence>
<dbReference type="InterPro" id="IPR006204">
    <property type="entry name" value="GHMP_kinase_N_dom"/>
</dbReference>
<dbReference type="InterPro" id="IPR006206">
    <property type="entry name" value="Mevalonate/galactokinase"/>
</dbReference>
<dbReference type="GO" id="GO:0005524">
    <property type="term" value="F:ATP binding"/>
    <property type="evidence" value="ECO:0007669"/>
    <property type="project" value="UniProtKB-KW"/>
</dbReference>
<keyword evidence="7" id="KW-0808">Transferase</keyword>
<dbReference type="PIRSF" id="PIRSF000530">
    <property type="entry name" value="Galactokinase"/>
    <property type="match status" value="1"/>
</dbReference>
<feature type="domain" description="Galactokinase N-terminal" evidence="6">
    <location>
        <begin position="31"/>
        <end position="78"/>
    </location>
</feature>
<keyword evidence="8" id="KW-1185">Reference proteome</keyword>
<dbReference type="PRINTS" id="PR00959">
    <property type="entry name" value="MEVGALKINASE"/>
</dbReference>
<dbReference type="Gene3D" id="3.30.230.10">
    <property type="match status" value="1"/>
</dbReference>
<dbReference type="STRING" id="478820.A0A196S9T3"/>
<keyword evidence="7" id="KW-0418">Kinase</keyword>
<dbReference type="InterPro" id="IPR019741">
    <property type="entry name" value="Galactokinase_CS"/>
</dbReference>
<dbReference type="PANTHER" id="PTHR10457:SF7">
    <property type="entry name" value="GALACTOKINASE-RELATED"/>
    <property type="match status" value="1"/>
</dbReference>
<dbReference type="PROSITE" id="PS00106">
    <property type="entry name" value="GALACTOKINASE"/>
    <property type="match status" value="1"/>
</dbReference>
<gene>
    <name evidence="7" type="ORF">AV274_5457</name>
</gene>
<evidence type="ECO:0000259" key="4">
    <source>
        <dbReference type="Pfam" id="PF00288"/>
    </source>
</evidence>
<feature type="domain" description="GHMP kinase C-terminal" evidence="5">
    <location>
        <begin position="421"/>
        <end position="460"/>
    </location>
</feature>
<dbReference type="EMBL" id="LXWW01000506">
    <property type="protein sequence ID" value="OAO12857.1"/>
    <property type="molecule type" value="Genomic_DNA"/>
</dbReference>
<dbReference type="Proteomes" id="UP000078348">
    <property type="component" value="Unassembled WGS sequence"/>
</dbReference>
<dbReference type="InterPro" id="IPR019539">
    <property type="entry name" value="GalKase_N"/>
</dbReference>
<dbReference type="GO" id="GO:0004335">
    <property type="term" value="F:galactokinase activity"/>
    <property type="evidence" value="ECO:0007669"/>
    <property type="project" value="InterPro"/>
</dbReference>
<dbReference type="GO" id="GO:0006012">
    <property type="term" value="P:galactose metabolic process"/>
    <property type="evidence" value="ECO:0007669"/>
    <property type="project" value="InterPro"/>
</dbReference>
<dbReference type="Gene3D" id="1.20.1440.340">
    <property type="match status" value="1"/>
</dbReference>
<dbReference type="InterPro" id="IPR014721">
    <property type="entry name" value="Ribsml_uS5_D2-typ_fold_subgr"/>
</dbReference>
<evidence type="ECO:0000256" key="1">
    <source>
        <dbReference type="ARBA" id="ARBA00006566"/>
    </source>
</evidence>
<dbReference type="InterPro" id="IPR000705">
    <property type="entry name" value="Galactokinase"/>
</dbReference>
<sequence>MSTAVPCYHTISEVYDDVPATTRRFEELRRLFNEKYGCNPDFFVRAPGRVNLIGEHIDYHGYSVLPMAIANDMIMAIGSEANEKGETEFSIHNTDSKFESKTIPVDPKADMGKEHNWSLYFQCGYKGAFDNLNKEQHAPRLLKVCVSGTVPPAAGVSSSSAFVVAACMATALANGMPFDKNALAETSRVAEFYIGTMGGGMDQAISVHGIRGYASHIQFNPLRVTAVQLPAGGVFVISNSFYQAPKAVTAAKGYNLRVVEGRLAAKLVAKHFGLPRFLEYTSLQDLARDLGGKSLKEMEGILRETLHAEPYTTEEVENLLGVPLKQETLFADRPAAAKVLEVNEEFKCLQRALHVYSEAGRVWEFRAVCEDEKEEHKLEKLGALMCASHRSCNEDYECSCDQLNELVDIAMCVLCPCLTRRKHGALGSRLTGAGWGGCAVHLVREEALPAFMKALEEEYYRKHGFGDEDIKLGLFASKPSAGACYFEDLQWE</sequence>
<dbReference type="NCBIfam" id="TIGR00131">
    <property type="entry name" value="gal_kin"/>
    <property type="match status" value="1"/>
</dbReference>
<evidence type="ECO:0000259" key="6">
    <source>
        <dbReference type="Pfam" id="PF10509"/>
    </source>
</evidence>
<dbReference type="PANTHER" id="PTHR10457">
    <property type="entry name" value="MEVALONATE KINASE/GALACTOKINASE"/>
    <property type="match status" value="1"/>
</dbReference>
<evidence type="ECO:0000256" key="3">
    <source>
        <dbReference type="ARBA" id="ARBA00022840"/>
    </source>
</evidence>
<dbReference type="OrthoDB" id="187738at2759"/>
<dbReference type="GO" id="GO:0005829">
    <property type="term" value="C:cytosol"/>
    <property type="evidence" value="ECO:0007669"/>
    <property type="project" value="TreeGrafter"/>
</dbReference>
<evidence type="ECO:0000256" key="2">
    <source>
        <dbReference type="ARBA" id="ARBA00022741"/>
    </source>
</evidence>
<dbReference type="InterPro" id="IPR013750">
    <property type="entry name" value="GHMP_kinase_C_dom"/>
</dbReference>
<comment type="caution">
    <text evidence="7">The sequence shown here is derived from an EMBL/GenBank/DDBJ whole genome shotgun (WGS) entry which is preliminary data.</text>
</comment>
<dbReference type="InterPro" id="IPR020568">
    <property type="entry name" value="Ribosomal_Su5_D2-typ_SF"/>
</dbReference>
<reference evidence="7 8" key="1">
    <citation type="submission" date="2016-05" db="EMBL/GenBank/DDBJ databases">
        <title>Nuclear genome of Blastocystis sp. subtype 1 NandII.</title>
        <authorList>
            <person name="Gentekaki E."/>
            <person name="Curtis B."/>
            <person name="Stairs C."/>
            <person name="Eme L."/>
            <person name="Herman E."/>
            <person name="Klimes V."/>
            <person name="Arias M.C."/>
            <person name="Elias M."/>
            <person name="Hilliou F."/>
            <person name="Klute M."/>
            <person name="Malik S.-B."/>
            <person name="Pightling A."/>
            <person name="Rachubinski R."/>
            <person name="Salas D."/>
            <person name="Schlacht A."/>
            <person name="Suga H."/>
            <person name="Archibald J."/>
            <person name="Ball S.G."/>
            <person name="Clark G."/>
            <person name="Dacks J."/>
            <person name="Van Der Giezen M."/>
            <person name="Tsaousis A."/>
            <person name="Roger A."/>
        </authorList>
    </citation>
    <scope>NUCLEOTIDE SEQUENCE [LARGE SCALE GENOMIC DNA]</scope>
    <source>
        <strain evidence="8">ATCC 50177 / NandII</strain>
    </source>
</reference>
<dbReference type="SUPFAM" id="SSF54211">
    <property type="entry name" value="Ribosomal protein S5 domain 2-like"/>
    <property type="match status" value="1"/>
</dbReference>
<dbReference type="Pfam" id="PF10509">
    <property type="entry name" value="GalKase_gal_bdg"/>
    <property type="match status" value="1"/>
</dbReference>
<dbReference type="Pfam" id="PF00288">
    <property type="entry name" value="GHMP_kinases_N"/>
    <property type="match status" value="1"/>
</dbReference>
<evidence type="ECO:0000313" key="8">
    <source>
        <dbReference type="Proteomes" id="UP000078348"/>
    </source>
</evidence>
<organism evidence="7 8">
    <name type="scientific">Blastocystis sp. subtype 1 (strain ATCC 50177 / NandII)</name>
    <dbReference type="NCBI Taxonomy" id="478820"/>
    <lineage>
        <taxon>Eukaryota</taxon>
        <taxon>Sar</taxon>
        <taxon>Stramenopiles</taxon>
        <taxon>Bigyra</taxon>
        <taxon>Opalozoa</taxon>
        <taxon>Opalinata</taxon>
        <taxon>Blastocystidae</taxon>
        <taxon>Blastocystis</taxon>
    </lineage>
</organism>
<keyword evidence="2" id="KW-0547">Nucleotide-binding</keyword>
<protein>
    <submittedName>
        <fullName evidence="7">Galactokinase</fullName>
    </submittedName>
</protein>
<evidence type="ECO:0000259" key="5">
    <source>
        <dbReference type="Pfam" id="PF08544"/>
    </source>
</evidence>
<dbReference type="PRINTS" id="PR00473">
    <property type="entry name" value="GALCTOKINASE"/>
</dbReference>
<proteinExistence type="inferred from homology"/>
<comment type="similarity">
    <text evidence="1">Belongs to the GHMP kinase family. GalK subfamily.</text>
</comment>
<dbReference type="Pfam" id="PF08544">
    <property type="entry name" value="GHMP_kinases_C"/>
    <property type="match status" value="1"/>
</dbReference>
<feature type="domain" description="GHMP kinase N-terminal" evidence="4">
    <location>
        <begin position="127"/>
        <end position="209"/>
    </location>
</feature>
<keyword evidence="3" id="KW-0067">ATP-binding</keyword>
<dbReference type="Gene3D" id="3.30.70.3170">
    <property type="match status" value="1"/>
</dbReference>
<dbReference type="AlphaFoldDB" id="A0A196S9T3"/>
<accession>A0A196S9T3</accession>
<dbReference type="InterPro" id="IPR036554">
    <property type="entry name" value="GHMP_kinase_C_sf"/>
</dbReference>